<dbReference type="OrthoDB" id="3822725at2"/>
<keyword evidence="3" id="KW-1185">Reference proteome</keyword>
<dbReference type="EMBL" id="PYXZ01000012">
    <property type="protein sequence ID" value="PUA79128.1"/>
    <property type="molecule type" value="Genomic_DNA"/>
</dbReference>
<name>A0A2R7YRT1_9ACTN</name>
<organism evidence="2 3">
    <name type="scientific">Nocardioides currus</name>
    <dbReference type="NCBI Taxonomy" id="2133958"/>
    <lineage>
        <taxon>Bacteria</taxon>
        <taxon>Bacillati</taxon>
        <taxon>Actinomycetota</taxon>
        <taxon>Actinomycetes</taxon>
        <taxon>Propionibacteriales</taxon>
        <taxon>Nocardioidaceae</taxon>
        <taxon>Nocardioides</taxon>
    </lineage>
</organism>
<feature type="transmembrane region" description="Helical" evidence="1">
    <location>
        <begin position="122"/>
        <end position="146"/>
    </location>
</feature>
<evidence type="ECO:0000313" key="2">
    <source>
        <dbReference type="EMBL" id="PUA79128.1"/>
    </source>
</evidence>
<proteinExistence type="predicted"/>
<protein>
    <submittedName>
        <fullName evidence="2">ABC transporter permease</fullName>
    </submittedName>
</protein>
<feature type="transmembrane region" description="Helical" evidence="1">
    <location>
        <begin position="76"/>
        <end position="95"/>
    </location>
</feature>
<feature type="transmembrane region" description="Helical" evidence="1">
    <location>
        <begin position="158"/>
        <end position="181"/>
    </location>
</feature>
<keyword evidence="1" id="KW-1133">Transmembrane helix</keyword>
<evidence type="ECO:0000256" key="1">
    <source>
        <dbReference type="SAM" id="Phobius"/>
    </source>
</evidence>
<feature type="transmembrane region" description="Helical" evidence="1">
    <location>
        <begin position="45"/>
        <end position="64"/>
    </location>
</feature>
<sequence>MSTPTTPATAAPQTTFDVSGTPHLGFGTLVSVELRKTVDTRAGRWLVAAILALTAAAMVLFFAISDDADRVFESFIGFAATPQGFLLPVLGILLVTSEWSQRTAIVTFALAPSRTQVIGAKVVAALLLAFVAFAGAVGVAALATVAGGTDDGFGDVTVLTFVLFLGLQLLTILQGVAYGLLLLNTPAAIVAFFVLPVASSILFGTVPALEDLGPWLDLQTAQQPLFDGNFSVDGEQLAHLGVASLIWIVLPFVAGWTRVMRAEIK</sequence>
<dbReference type="Proteomes" id="UP000244867">
    <property type="component" value="Unassembled WGS sequence"/>
</dbReference>
<dbReference type="RefSeq" id="WP_108346551.1">
    <property type="nucleotide sequence ID" value="NZ_PYXZ01000012.1"/>
</dbReference>
<reference evidence="2 3" key="1">
    <citation type="submission" date="2018-03" db="EMBL/GenBank/DDBJ databases">
        <authorList>
            <person name="Keele B.F."/>
        </authorList>
    </citation>
    <scope>NUCLEOTIDE SEQUENCE [LARGE SCALE GENOMIC DNA]</scope>
    <source>
        <strain evidence="2 3">IB-3</strain>
    </source>
</reference>
<keyword evidence="1" id="KW-0472">Membrane</keyword>
<comment type="caution">
    <text evidence="2">The sequence shown here is derived from an EMBL/GenBank/DDBJ whole genome shotgun (WGS) entry which is preliminary data.</text>
</comment>
<accession>A0A2R7YRT1</accession>
<keyword evidence="1" id="KW-0812">Transmembrane</keyword>
<gene>
    <name evidence="2" type="ORF">C7S10_20535</name>
</gene>
<feature type="transmembrane region" description="Helical" evidence="1">
    <location>
        <begin position="188"/>
        <end position="209"/>
    </location>
</feature>
<feature type="transmembrane region" description="Helical" evidence="1">
    <location>
        <begin position="237"/>
        <end position="256"/>
    </location>
</feature>
<evidence type="ECO:0000313" key="3">
    <source>
        <dbReference type="Proteomes" id="UP000244867"/>
    </source>
</evidence>
<dbReference type="AlphaFoldDB" id="A0A2R7YRT1"/>